<dbReference type="InterPro" id="IPR008197">
    <property type="entry name" value="WAP_dom"/>
</dbReference>
<evidence type="ECO:0008006" key="15">
    <source>
        <dbReference type="Google" id="ProtNLM"/>
    </source>
</evidence>
<evidence type="ECO:0000259" key="9">
    <source>
        <dbReference type="PROSITE" id="PS50026"/>
    </source>
</evidence>
<evidence type="ECO:0000259" key="8">
    <source>
        <dbReference type="PROSITE" id="PS50024"/>
    </source>
</evidence>
<evidence type="ECO:0000256" key="5">
    <source>
        <dbReference type="PROSITE-ProRule" id="PRU00076"/>
    </source>
</evidence>
<organism evidence="13 14">
    <name type="scientific">Alosa alosa</name>
    <name type="common">allis shad</name>
    <dbReference type="NCBI Taxonomy" id="278164"/>
    <lineage>
        <taxon>Eukaryota</taxon>
        <taxon>Metazoa</taxon>
        <taxon>Chordata</taxon>
        <taxon>Craniata</taxon>
        <taxon>Vertebrata</taxon>
        <taxon>Euteleostomi</taxon>
        <taxon>Actinopterygii</taxon>
        <taxon>Neopterygii</taxon>
        <taxon>Teleostei</taxon>
        <taxon>Clupei</taxon>
        <taxon>Clupeiformes</taxon>
        <taxon>Clupeoidei</taxon>
        <taxon>Clupeidae</taxon>
        <taxon>Alosa</taxon>
    </lineage>
</organism>
<dbReference type="GO" id="GO:0030855">
    <property type="term" value="P:epithelial cell differentiation"/>
    <property type="evidence" value="ECO:0007669"/>
    <property type="project" value="UniProtKB-ARBA"/>
</dbReference>
<dbReference type="PANTHER" id="PTHR14002">
    <property type="entry name" value="ENDOGLIN/TGF-BETA RECEPTOR TYPE III"/>
    <property type="match status" value="1"/>
</dbReference>
<dbReference type="SUPFAM" id="SSF57256">
    <property type="entry name" value="Elafin-like"/>
    <property type="match status" value="1"/>
</dbReference>
<keyword evidence="7" id="KW-0472">Membrane</keyword>
<dbReference type="InterPro" id="IPR036364">
    <property type="entry name" value="SEA_dom_sf"/>
</dbReference>
<dbReference type="InterPro" id="IPR049883">
    <property type="entry name" value="NOTCH1_EGF-like"/>
</dbReference>
<gene>
    <name evidence="13" type="ORF">AALO_G00024910</name>
</gene>
<dbReference type="PROSITE" id="PS00010">
    <property type="entry name" value="ASX_HYDROXYL"/>
    <property type="match status" value="2"/>
</dbReference>
<dbReference type="SMART" id="SM00179">
    <property type="entry name" value="EGF_CA"/>
    <property type="match status" value="3"/>
</dbReference>
<keyword evidence="2" id="KW-0732">Signal</keyword>
<dbReference type="SMART" id="SM00181">
    <property type="entry name" value="EGF"/>
    <property type="match status" value="2"/>
</dbReference>
<dbReference type="SUPFAM" id="SSF49265">
    <property type="entry name" value="Fibronectin type III"/>
    <property type="match status" value="1"/>
</dbReference>
<dbReference type="PROSITE" id="PS50024">
    <property type="entry name" value="SEA"/>
    <property type="match status" value="2"/>
</dbReference>
<dbReference type="Gene3D" id="2.60.40.3210">
    <property type="entry name" value="Zona pellucida, ZP-N domain"/>
    <property type="match status" value="3"/>
</dbReference>
<dbReference type="GO" id="GO:0005509">
    <property type="term" value="F:calcium ion binding"/>
    <property type="evidence" value="ECO:0007669"/>
    <property type="project" value="InterPro"/>
</dbReference>
<dbReference type="Pfam" id="PF01390">
    <property type="entry name" value="SEA"/>
    <property type="match status" value="2"/>
</dbReference>
<feature type="transmembrane region" description="Helical" evidence="7">
    <location>
        <begin position="1768"/>
        <end position="1792"/>
    </location>
</feature>
<sequence>MSSVLSYKTPYTQRRSCGGWLPWRTCEVTLYRVAYRSHPISLHREVMQCCPGYEQVGSYCALPLNCSAEFTAKPGFCPEAWPNGSHCASQPQCGLDTDCPGWQKCCPATGGRYCADPQPPAEQGWCFNATVTVKIDYQEMIATEKGLLNHMRLLHSVVTGALNYSDMSVRHVVSWSAGPHITSSSLLIGSSWALVLADVSRRLQSLLRHIEEVVAVTVQDMDDCAHRELSKCPPHSVCINTVGSYMCSSANHSKSTTTEPPSPTTAGTVITSTLTKATGTITKTISNSPVITTLSTTNARVTNAVATATTSTPTKAMVTSTIMSPDLTTTIQVISQSVTITVVCNAGYMSVWVARDFLSGKHMSAESLYLGLPECGVNGGNNSHVELVAAWNECDTVLMSNSTHNTAEVTLYNDMSSHTWPDGSVSMPSARLQVPILCSTVMSTGLPPLVTMGTHNFVVVLSLLGDSTSRSCYLQVMVLQGSGELSSWQTAETEIEEKQLLAGVLYRVCVIPYACGVQGTMVEIRVKTDAQALQAVARLTNVLFTESLLDSESPDYKNLSQSIQAEILQSLPSDIQALVESGKVRVVITGFSQGSVVVNFSIVFVPSEDQDIVGLSHSLMASLQKSSKYAVDSNSTSIQDLNECVSGDVDCSTEAQCVNTMGGYNCVCNDGFEDTNPSWPGRTCIALSASSSVPSLLPPITTTQSVYTTSLSTDDSDSETAPITTMIITTPTTQGPITPPEPVASTRNDKQMTSSSGIATTPYISATATTKATDNTTTTRSVMFTTIPLTSTSSTTTNSLVTTTTSNTSKATVASVPSTFTTLTTTKTISISPVISTSSTTNARVTNAVATTITSTPTKAMVTSTIMSPDLTTTIQVISQSVTITVVCNAGYMSVWVARDFLSGKHMSAESLYLGLPECGVNGGNDSHVELVAAWNECDTVLRSNSTHNTAEVTLYNDMSSHTWPDGSVSMPSARLQVPILCSTVMSTGLPPLVTMGQDESTSLSDPWSGSSSSTLPQMPPTPSVTSEPPHNFPCNVPEIVSIKALNITSSSFRVSWTTAPPGPVTFQVMVLQGSGELSSWQTAETEIEEKQLLAGVLYRVCVIPYACGVQGTMVEIRVKTDAQALQAVARLTNVLFTESLLDSESPDYKNLSQSIQAEILQSLPSDIQALVESGKVRVVITGFSQGSVVVNFSIVFVPSEDQDIVGLSHSLMASLQKSSKYAVDSNSTSIQDLNECVSGDVDCSTEAQCVNTMGGYNCVCNDGFEDTNPSWPGRSCIALSASSSVPSLPPPITTTQSVYTTSLSTDDSDSETAPITTMIITTPTTQGPITPPEPVASTPNDKQMTSSSGIATTPYISATATTKATDNTTTTRSVMFTTIPLTSTSSTTTNSLVTTTSSNTSKATVASVPSTFTTLTTTKTISISPVISTSSTTNARVTNAVATTITSTPTKAMVTSTIMSPDLTTTIQVISQSVTITVVCNAGYMSVWVARDFLSGKHMSAESLYLGLPECGVNGGNDSHVELVAAWNECATVLRSNSTHNTAEVTLYNDMSSHTWPDGSVSMPSARLQVPILCSYINSIVISAGYSPHEYDMIKDVVQGSGSFHVRVRLLNGTMPLPENYTLSPDEEVVVEVSVNSTLHQIKVVLNRCWATPTNNPSGPKEYIFLENGCPLPKTYTTVLQNGNDSKALLAIQIFSLVDVDVIYLHCQIQICFKTGESSCRPDCNGIGPLGVSRLSNLVGAEKASCGPFHRLNQEGTVAQRRDTLRMVGFSLLGVGLFLFLLAGVVGFIIYKRRMGTYNFSFKSQPENFTYHVFDT</sequence>
<dbReference type="CDD" id="cd00199">
    <property type="entry name" value="WAP"/>
    <property type="match status" value="1"/>
</dbReference>
<dbReference type="InterPro" id="IPR001881">
    <property type="entry name" value="EGF-like_Ca-bd_dom"/>
</dbReference>
<evidence type="ECO:0000256" key="6">
    <source>
        <dbReference type="SAM" id="MobiDB-lite"/>
    </source>
</evidence>
<dbReference type="Gene3D" id="4.10.75.10">
    <property type="entry name" value="Elafin-like"/>
    <property type="match status" value="1"/>
</dbReference>
<keyword evidence="3" id="KW-0677">Repeat</keyword>
<feature type="region of interest" description="Disordered" evidence="6">
    <location>
        <begin position="730"/>
        <end position="756"/>
    </location>
</feature>
<dbReference type="GO" id="GO:0030414">
    <property type="term" value="F:peptidase inhibitor activity"/>
    <property type="evidence" value="ECO:0007669"/>
    <property type="project" value="InterPro"/>
</dbReference>
<dbReference type="GO" id="GO:0071944">
    <property type="term" value="C:cell periphery"/>
    <property type="evidence" value="ECO:0007669"/>
    <property type="project" value="UniProtKB-ARBA"/>
</dbReference>
<dbReference type="InterPro" id="IPR036645">
    <property type="entry name" value="Elafin-like_sf"/>
</dbReference>
<accession>A0AAV6HFF2</accession>
<dbReference type="EMBL" id="JADWDJ010000002">
    <property type="protein sequence ID" value="KAG5284276.1"/>
    <property type="molecule type" value="Genomic_DNA"/>
</dbReference>
<evidence type="ECO:0000256" key="4">
    <source>
        <dbReference type="ARBA" id="ARBA00023157"/>
    </source>
</evidence>
<evidence type="ECO:0000256" key="1">
    <source>
        <dbReference type="ARBA" id="ARBA00022536"/>
    </source>
</evidence>
<feature type="domain" description="EGF-like" evidence="9">
    <location>
        <begin position="640"/>
        <end position="678"/>
    </location>
</feature>
<evidence type="ECO:0000256" key="2">
    <source>
        <dbReference type="ARBA" id="ARBA00022729"/>
    </source>
</evidence>
<dbReference type="Proteomes" id="UP000823561">
    <property type="component" value="Chromosome 2"/>
</dbReference>
<dbReference type="SMART" id="SM00241">
    <property type="entry name" value="ZP"/>
    <property type="match status" value="1"/>
</dbReference>
<name>A0AAV6HFF2_9TELE</name>
<feature type="region of interest" description="Disordered" evidence="6">
    <location>
        <begin position="1323"/>
        <end position="1349"/>
    </location>
</feature>
<dbReference type="FunFam" id="2.10.25.10:FF:000038">
    <property type="entry name" value="Fibrillin 2"/>
    <property type="match status" value="2"/>
</dbReference>
<evidence type="ECO:0000256" key="7">
    <source>
        <dbReference type="SAM" id="Phobius"/>
    </source>
</evidence>
<feature type="domain" description="EMI" evidence="11">
    <location>
        <begin position="1"/>
        <end position="62"/>
    </location>
</feature>
<evidence type="ECO:0000259" key="11">
    <source>
        <dbReference type="PROSITE" id="PS51041"/>
    </source>
</evidence>
<feature type="compositionally biased region" description="Polar residues" evidence="6">
    <location>
        <begin position="1338"/>
        <end position="1349"/>
    </location>
</feature>
<feature type="domain" description="SEA" evidence="8">
    <location>
        <begin position="529"/>
        <end position="643"/>
    </location>
</feature>
<dbReference type="SUPFAM" id="SSF82671">
    <property type="entry name" value="SEA domain"/>
    <property type="match status" value="2"/>
</dbReference>
<dbReference type="InterPro" id="IPR001507">
    <property type="entry name" value="ZP_dom"/>
</dbReference>
<proteinExistence type="predicted"/>
<evidence type="ECO:0000259" key="10">
    <source>
        <dbReference type="PROSITE" id="PS51034"/>
    </source>
</evidence>
<keyword evidence="7" id="KW-0812">Transmembrane</keyword>
<feature type="domain" description="ZP" evidence="10">
    <location>
        <begin position="1480"/>
        <end position="1732"/>
    </location>
</feature>
<evidence type="ECO:0000313" key="14">
    <source>
        <dbReference type="Proteomes" id="UP000823561"/>
    </source>
</evidence>
<comment type="caution">
    <text evidence="13">The sequence shown here is derived from an EMBL/GenBank/DDBJ whole genome shotgun (WGS) entry which is preliminary data.</text>
</comment>
<feature type="domain" description="EGF-like" evidence="9">
    <location>
        <begin position="1233"/>
        <end position="1271"/>
    </location>
</feature>
<feature type="domain" description="SEA" evidence="8">
    <location>
        <begin position="1122"/>
        <end position="1236"/>
    </location>
</feature>
<dbReference type="PANTHER" id="PTHR14002:SF22">
    <property type="entry name" value="UROMODULIN-LIKE 1"/>
    <property type="match status" value="1"/>
</dbReference>
<keyword evidence="4" id="KW-1015">Disulfide bond</keyword>
<dbReference type="InterPro" id="IPR000742">
    <property type="entry name" value="EGF"/>
</dbReference>
<dbReference type="Gene3D" id="2.60.40.4100">
    <property type="entry name" value="Zona pellucida, ZP-C domain"/>
    <property type="match status" value="1"/>
</dbReference>
<dbReference type="PROSITE" id="PS51041">
    <property type="entry name" value="EMI"/>
    <property type="match status" value="1"/>
</dbReference>
<dbReference type="PROSITE" id="PS51390">
    <property type="entry name" value="WAP"/>
    <property type="match status" value="1"/>
</dbReference>
<evidence type="ECO:0000256" key="3">
    <source>
        <dbReference type="ARBA" id="ARBA00022737"/>
    </source>
</evidence>
<dbReference type="PROSITE" id="PS51034">
    <property type="entry name" value="ZP_2"/>
    <property type="match status" value="1"/>
</dbReference>
<dbReference type="Gene3D" id="2.10.25.10">
    <property type="entry name" value="Laminin"/>
    <property type="match status" value="2"/>
</dbReference>
<feature type="domain" description="WAP" evidence="12">
    <location>
        <begin position="70"/>
        <end position="118"/>
    </location>
</feature>
<dbReference type="SUPFAM" id="SSF57196">
    <property type="entry name" value="EGF/Laminin"/>
    <property type="match status" value="2"/>
</dbReference>
<dbReference type="GO" id="GO:0005576">
    <property type="term" value="C:extracellular region"/>
    <property type="evidence" value="ECO:0007669"/>
    <property type="project" value="InterPro"/>
</dbReference>
<dbReference type="Pfam" id="PF00095">
    <property type="entry name" value="WAP"/>
    <property type="match status" value="1"/>
</dbReference>
<dbReference type="InterPro" id="IPR000152">
    <property type="entry name" value="EGF-type_Asp/Asn_hydroxyl_site"/>
</dbReference>
<dbReference type="InterPro" id="IPR042235">
    <property type="entry name" value="ZP-C_dom"/>
</dbReference>
<dbReference type="SMART" id="SM00217">
    <property type="entry name" value="WAP"/>
    <property type="match status" value="1"/>
</dbReference>
<keyword evidence="1 5" id="KW-0245">EGF-like domain</keyword>
<dbReference type="InterPro" id="IPR055355">
    <property type="entry name" value="ZP-C"/>
</dbReference>
<dbReference type="InterPro" id="IPR018097">
    <property type="entry name" value="EGF_Ca-bd_CS"/>
</dbReference>
<dbReference type="CDD" id="cd00054">
    <property type="entry name" value="EGF_CA"/>
    <property type="match status" value="3"/>
</dbReference>
<dbReference type="InterPro" id="IPR036116">
    <property type="entry name" value="FN3_sf"/>
</dbReference>
<feature type="compositionally biased region" description="Low complexity" evidence="6">
    <location>
        <begin position="1001"/>
        <end position="1014"/>
    </location>
</feature>
<comment type="caution">
    <text evidence="5">Lacks conserved residue(s) required for the propagation of feature annotation.</text>
</comment>
<dbReference type="Pfam" id="PF00100">
    <property type="entry name" value="Zona_pellucida"/>
    <property type="match status" value="1"/>
</dbReference>
<dbReference type="PROSITE" id="PS01187">
    <property type="entry name" value="EGF_CA"/>
    <property type="match status" value="3"/>
</dbReference>
<keyword evidence="7" id="KW-1133">Transmembrane helix</keyword>
<dbReference type="InterPro" id="IPR011489">
    <property type="entry name" value="EMI_domain"/>
</dbReference>
<dbReference type="InterPro" id="IPR000082">
    <property type="entry name" value="SEA_dom"/>
</dbReference>
<protein>
    <recommendedName>
        <fullName evidence="15">Uromodulin-like 1</fullName>
    </recommendedName>
</protein>
<feature type="region of interest" description="Disordered" evidence="6">
    <location>
        <begin position="997"/>
        <end position="1029"/>
    </location>
</feature>
<reference evidence="13" key="1">
    <citation type="submission" date="2020-10" db="EMBL/GenBank/DDBJ databases">
        <title>Chromosome-scale genome assembly of the Allis shad, Alosa alosa.</title>
        <authorList>
            <person name="Margot Z."/>
            <person name="Christophe K."/>
            <person name="Cabau C."/>
            <person name="Louis A."/>
            <person name="Berthelot C."/>
            <person name="Parey E."/>
            <person name="Roest Crollius H."/>
            <person name="Montfort J."/>
            <person name="Robinson-Rechavi M."/>
            <person name="Bucao C."/>
            <person name="Bouchez O."/>
            <person name="Gislard M."/>
            <person name="Lluch J."/>
            <person name="Milhes M."/>
            <person name="Lampietro C."/>
            <person name="Lopez Roques C."/>
            <person name="Donnadieu C."/>
            <person name="Braasch I."/>
            <person name="Desvignes T."/>
            <person name="Postlethwait J."/>
            <person name="Bobe J."/>
            <person name="Guiguen Y."/>
        </authorList>
    </citation>
    <scope>NUCLEOTIDE SEQUENCE</scope>
    <source>
        <strain evidence="13">M-15738</strain>
        <tissue evidence="13">Blood</tissue>
    </source>
</reference>
<dbReference type="PROSITE" id="PS50026">
    <property type="entry name" value="EGF_3"/>
    <property type="match status" value="2"/>
</dbReference>
<evidence type="ECO:0000259" key="12">
    <source>
        <dbReference type="PROSITE" id="PS51390"/>
    </source>
</evidence>
<evidence type="ECO:0000313" key="13">
    <source>
        <dbReference type="EMBL" id="KAG5284276.1"/>
    </source>
</evidence>
<keyword evidence="14" id="KW-1185">Reference proteome</keyword>
<dbReference type="Pfam" id="PF07645">
    <property type="entry name" value="EGF_CA"/>
    <property type="match status" value="3"/>
</dbReference>